<keyword evidence="1" id="KW-1133">Transmembrane helix</keyword>
<evidence type="ECO:0000313" key="2">
    <source>
        <dbReference type="EMBL" id="VAW78251.1"/>
    </source>
</evidence>
<sequence length="119" mass="14051">MTKKNIIYWGFVIAYVVLCVHTLVSFWTHDQAWIDGEISVLFFLKMNVWTFPIGISFVTICVLMLDALKVIGLDLSSFFNLQAEYIFIWLIMTLLGYFQWFILVPRVYKIIARKFTHSK</sequence>
<evidence type="ECO:0000256" key="1">
    <source>
        <dbReference type="SAM" id="Phobius"/>
    </source>
</evidence>
<proteinExistence type="predicted"/>
<feature type="transmembrane region" description="Helical" evidence="1">
    <location>
        <begin position="6"/>
        <end position="28"/>
    </location>
</feature>
<keyword evidence="1" id="KW-0472">Membrane</keyword>
<feature type="transmembrane region" description="Helical" evidence="1">
    <location>
        <begin position="85"/>
        <end position="104"/>
    </location>
</feature>
<organism evidence="2">
    <name type="scientific">hydrothermal vent metagenome</name>
    <dbReference type="NCBI Taxonomy" id="652676"/>
    <lineage>
        <taxon>unclassified sequences</taxon>
        <taxon>metagenomes</taxon>
        <taxon>ecological metagenomes</taxon>
    </lineage>
</organism>
<dbReference type="AlphaFoldDB" id="A0A3B0YFQ6"/>
<reference evidence="2" key="1">
    <citation type="submission" date="2018-06" db="EMBL/GenBank/DDBJ databases">
        <authorList>
            <person name="Zhirakovskaya E."/>
        </authorList>
    </citation>
    <scope>NUCLEOTIDE SEQUENCE</scope>
</reference>
<name>A0A3B0YFQ6_9ZZZZ</name>
<keyword evidence="1" id="KW-0812">Transmembrane</keyword>
<accession>A0A3B0YFQ6</accession>
<protein>
    <submittedName>
        <fullName evidence="2">Uncharacterized protein</fullName>
    </submittedName>
</protein>
<dbReference type="EMBL" id="UOFN01000091">
    <property type="protein sequence ID" value="VAW78251.1"/>
    <property type="molecule type" value="Genomic_DNA"/>
</dbReference>
<gene>
    <name evidence="2" type="ORF">MNBD_GAMMA15-2140</name>
</gene>
<feature type="transmembrane region" description="Helical" evidence="1">
    <location>
        <begin position="40"/>
        <end position="65"/>
    </location>
</feature>